<keyword evidence="1" id="KW-0472">Membrane</keyword>
<dbReference type="RefSeq" id="WP_076342954.1">
    <property type="nucleotide sequence ID" value="NZ_CP019082.1"/>
</dbReference>
<gene>
    <name evidence="2" type="ORF">BSF38_00074</name>
</gene>
<dbReference type="KEGG" id="pbor:BSF38_00074"/>
<dbReference type="STRING" id="1387353.BSF38_00074"/>
<keyword evidence="1" id="KW-0812">Transmembrane</keyword>
<organism evidence="2 3">
    <name type="scientific">Paludisphaera borealis</name>
    <dbReference type="NCBI Taxonomy" id="1387353"/>
    <lineage>
        <taxon>Bacteria</taxon>
        <taxon>Pseudomonadati</taxon>
        <taxon>Planctomycetota</taxon>
        <taxon>Planctomycetia</taxon>
        <taxon>Isosphaerales</taxon>
        <taxon>Isosphaeraceae</taxon>
        <taxon>Paludisphaera</taxon>
    </lineage>
</organism>
<evidence type="ECO:0000313" key="2">
    <source>
        <dbReference type="EMBL" id="APW58674.1"/>
    </source>
</evidence>
<feature type="transmembrane region" description="Helical" evidence="1">
    <location>
        <begin position="59"/>
        <end position="76"/>
    </location>
</feature>
<evidence type="ECO:0000313" key="3">
    <source>
        <dbReference type="Proteomes" id="UP000186309"/>
    </source>
</evidence>
<feature type="transmembrane region" description="Helical" evidence="1">
    <location>
        <begin position="82"/>
        <end position="100"/>
    </location>
</feature>
<proteinExistence type="predicted"/>
<dbReference type="AlphaFoldDB" id="A0A1U7CIB0"/>
<protein>
    <submittedName>
        <fullName evidence="2">Uncharacterized protein</fullName>
    </submittedName>
</protein>
<keyword evidence="1" id="KW-1133">Transmembrane helix</keyword>
<reference evidence="3" key="1">
    <citation type="submission" date="2016-12" db="EMBL/GenBank/DDBJ databases">
        <title>Comparative genomics of four Isosphaeraceae planctomycetes: a common pool of plasmids and glycoside hydrolase genes.</title>
        <authorList>
            <person name="Ivanova A."/>
        </authorList>
    </citation>
    <scope>NUCLEOTIDE SEQUENCE [LARGE SCALE GENOMIC DNA]</scope>
    <source>
        <strain evidence="3">PX4</strain>
    </source>
</reference>
<sequence>MGLKRLTQDLWFRTWWTYPSGGPPWIEIPYHVFNLFEGAVWTLLSALVLRRYLRHRRSAVELAYALAFFTFGLTDFREAYSLQSWLILAKGANLLALFWLRSFVIRRYYPESKLF</sequence>
<dbReference type="Proteomes" id="UP000186309">
    <property type="component" value="Chromosome"/>
</dbReference>
<dbReference type="EMBL" id="CP019082">
    <property type="protein sequence ID" value="APW58674.1"/>
    <property type="molecule type" value="Genomic_DNA"/>
</dbReference>
<dbReference type="OrthoDB" id="215658at2"/>
<name>A0A1U7CIB0_9BACT</name>
<accession>A0A1U7CIB0</accession>
<evidence type="ECO:0000256" key="1">
    <source>
        <dbReference type="SAM" id="Phobius"/>
    </source>
</evidence>
<keyword evidence="3" id="KW-1185">Reference proteome</keyword>